<evidence type="ECO:0000259" key="2">
    <source>
        <dbReference type="Pfam" id="PF03372"/>
    </source>
</evidence>
<keyword evidence="3" id="KW-0255">Endonuclease</keyword>
<protein>
    <submittedName>
        <fullName evidence="3">Endonuclease/exonuclease/phosphatase family protein</fullName>
    </submittedName>
</protein>
<keyword evidence="3" id="KW-0540">Nuclease</keyword>
<sequence length="315" mass="33498">MNRIRHIRQYCGVIWILVVPFAAWAALRVTGLEPAWPWVPLVAFTPYVALASIVPAVLGAVRRQWPAAAVAALSCAALAAGVLPRHLPDANPAAAGPPLHVLAANLQVGQGDPEAFLALVRSLRPDVLALQELTPAAATRIEALGLRDLLPHAVVRPAPGAAGSAVYARHPVRELPLPGHFYQARVVMTMAGREVDVVSVHPCAPHYRQPTPCWREGLTALPRAEGRLRVLAGDFNATLDHPPLRDLLASGYRDAADVAGQGLTNTWPMRGWGLLPGVAIDHVLAGATIAVTAFSAHTLPGTDHRAVFAALRLPR</sequence>
<evidence type="ECO:0000256" key="1">
    <source>
        <dbReference type="SAM" id="Phobius"/>
    </source>
</evidence>
<dbReference type="EMBL" id="JBITGY010000002">
    <property type="protein sequence ID" value="MFI6496986.1"/>
    <property type="molecule type" value="Genomic_DNA"/>
</dbReference>
<keyword evidence="1" id="KW-0812">Transmembrane</keyword>
<evidence type="ECO:0000313" key="3">
    <source>
        <dbReference type="EMBL" id="MFI6496986.1"/>
    </source>
</evidence>
<evidence type="ECO:0000313" key="4">
    <source>
        <dbReference type="Proteomes" id="UP001612741"/>
    </source>
</evidence>
<dbReference type="Proteomes" id="UP001612741">
    <property type="component" value="Unassembled WGS sequence"/>
</dbReference>
<comment type="caution">
    <text evidence="3">The sequence shown here is derived from an EMBL/GenBank/DDBJ whole genome shotgun (WGS) entry which is preliminary data.</text>
</comment>
<feature type="transmembrane region" description="Helical" evidence="1">
    <location>
        <begin position="35"/>
        <end position="58"/>
    </location>
</feature>
<keyword evidence="3" id="KW-0378">Hydrolase</keyword>
<accession>A0ABW7YM77</accession>
<feature type="domain" description="Endonuclease/exonuclease/phosphatase" evidence="2">
    <location>
        <begin position="104"/>
        <end position="304"/>
    </location>
</feature>
<keyword evidence="1" id="KW-1133">Transmembrane helix</keyword>
<dbReference type="GO" id="GO:0004519">
    <property type="term" value="F:endonuclease activity"/>
    <property type="evidence" value="ECO:0007669"/>
    <property type="project" value="UniProtKB-KW"/>
</dbReference>
<keyword evidence="1" id="KW-0472">Membrane</keyword>
<dbReference type="InterPro" id="IPR005135">
    <property type="entry name" value="Endo/exonuclease/phosphatase"/>
</dbReference>
<proteinExistence type="predicted"/>
<keyword evidence="4" id="KW-1185">Reference proteome</keyword>
<reference evidence="3 4" key="1">
    <citation type="submission" date="2024-10" db="EMBL/GenBank/DDBJ databases">
        <title>The Natural Products Discovery Center: Release of the First 8490 Sequenced Strains for Exploring Actinobacteria Biosynthetic Diversity.</title>
        <authorList>
            <person name="Kalkreuter E."/>
            <person name="Kautsar S.A."/>
            <person name="Yang D."/>
            <person name="Bader C.D."/>
            <person name="Teijaro C.N."/>
            <person name="Fluegel L."/>
            <person name="Davis C.M."/>
            <person name="Simpson J.R."/>
            <person name="Lauterbach L."/>
            <person name="Steele A.D."/>
            <person name="Gui C."/>
            <person name="Meng S."/>
            <person name="Li G."/>
            <person name="Viehrig K."/>
            <person name="Ye F."/>
            <person name="Su P."/>
            <person name="Kiefer A.F."/>
            <person name="Nichols A."/>
            <person name="Cepeda A.J."/>
            <person name="Yan W."/>
            <person name="Fan B."/>
            <person name="Jiang Y."/>
            <person name="Adhikari A."/>
            <person name="Zheng C.-J."/>
            <person name="Schuster L."/>
            <person name="Cowan T.M."/>
            <person name="Smanski M.J."/>
            <person name="Chevrette M.G."/>
            <person name="De Carvalho L.P.S."/>
            <person name="Shen B."/>
        </authorList>
    </citation>
    <scope>NUCLEOTIDE SEQUENCE [LARGE SCALE GENOMIC DNA]</scope>
    <source>
        <strain evidence="3 4">NPDC050545</strain>
    </source>
</reference>
<dbReference type="Pfam" id="PF03372">
    <property type="entry name" value="Exo_endo_phos"/>
    <property type="match status" value="1"/>
</dbReference>
<dbReference type="InterPro" id="IPR036691">
    <property type="entry name" value="Endo/exonu/phosph_ase_sf"/>
</dbReference>
<organism evidence="3 4">
    <name type="scientific">Nonomuraea typhae</name>
    <dbReference type="NCBI Taxonomy" id="2603600"/>
    <lineage>
        <taxon>Bacteria</taxon>
        <taxon>Bacillati</taxon>
        <taxon>Actinomycetota</taxon>
        <taxon>Actinomycetes</taxon>
        <taxon>Streptosporangiales</taxon>
        <taxon>Streptosporangiaceae</taxon>
        <taxon>Nonomuraea</taxon>
    </lineage>
</organism>
<gene>
    <name evidence="3" type="ORF">ACIBG2_06370</name>
</gene>
<dbReference type="SUPFAM" id="SSF56219">
    <property type="entry name" value="DNase I-like"/>
    <property type="match status" value="1"/>
</dbReference>
<feature type="transmembrane region" description="Helical" evidence="1">
    <location>
        <begin position="12"/>
        <end position="29"/>
    </location>
</feature>
<feature type="transmembrane region" description="Helical" evidence="1">
    <location>
        <begin position="65"/>
        <end position="83"/>
    </location>
</feature>
<dbReference type="Gene3D" id="3.60.10.10">
    <property type="entry name" value="Endonuclease/exonuclease/phosphatase"/>
    <property type="match status" value="1"/>
</dbReference>
<name>A0ABW7YM77_9ACTN</name>
<dbReference type="RefSeq" id="WP_397079535.1">
    <property type="nucleotide sequence ID" value="NZ_JBITGY010000002.1"/>
</dbReference>